<dbReference type="Proteomes" id="UP000013165">
    <property type="component" value="Unassembled WGS sequence"/>
</dbReference>
<organism evidence="3 4">
    <name type="scientific">Marinobacter nanhaiticus D15-8W</name>
    <dbReference type="NCBI Taxonomy" id="626887"/>
    <lineage>
        <taxon>Bacteria</taxon>
        <taxon>Pseudomonadati</taxon>
        <taxon>Pseudomonadota</taxon>
        <taxon>Gammaproteobacteria</taxon>
        <taxon>Pseudomonadales</taxon>
        <taxon>Marinobacteraceae</taxon>
        <taxon>Marinobacter</taxon>
    </lineage>
</organism>
<evidence type="ECO:0000313" key="3">
    <source>
        <dbReference type="EMBL" id="ENO14266.1"/>
    </source>
</evidence>
<protein>
    <submittedName>
        <fullName evidence="3">AraC family transcriptional regulator</fullName>
    </submittedName>
</protein>
<dbReference type="STRING" id="626887.J057_22770"/>
<dbReference type="HOGENOM" id="CLU_118985_1_0_6"/>
<feature type="signal peptide" evidence="2">
    <location>
        <begin position="1"/>
        <end position="21"/>
    </location>
</feature>
<evidence type="ECO:0000256" key="2">
    <source>
        <dbReference type="SAM" id="SignalP"/>
    </source>
</evidence>
<keyword evidence="4" id="KW-1185">Reference proteome</keyword>
<keyword evidence="1" id="KW-0175">Coiled coil</keyword>
<proteinExistence type="predicted"/>
<sequence>MRLIALTMALMASFTAIPVLAESIDREIAELKADVASLNQELFQLEEDILHPANTQVAVYLSFSARDYFVLDSVELAIDGHPAVSHLYTERERTALEEGGVQRLYLGNLSAGEHTLSAVFNGQGTNDHYYRKDARFTIRKASGKAQYELVLETRAPSYEPKLRLKEWE</sequence>
<comment type="caution">
    <text evidence="3">The sequence shown here is derived from an EMBL/GenBank/DDBJ whole genome shotgun (WGS) entry which is preliminary data.</text>
</comment>
<reference evidence="3 4" key="1">
    <citation type="journal article" date="2013" name="Genome Announc.">
        <title>Genome Sequence of the Polycyclic Aromatic Hydrocarbon-Degrading Bacterium Strain Marinobacter nanhaiticus D15-8WT.</title>
        <authorList>
            <person name="Cui Z."/>
            <person name="Gao W."/>
            <person name="Li Q."/>
            <person name="Xu G."/>
            <person name="Zheng L."/>
        </authorList>
    </citation>
    <scope>NUCLEOTIDE SEQUENCE [LARGE SCALE GENOMIC DNA]</scope>
    <source>
        <strain evidence="3 4">D15-8W</strain>
    </source>
</reference>
<evidence type="ECO:0000313" key="4">
    <source>
        <dbReference type="Proteomes" id="UP000013165"/>
    </source>
</evidence>
<dbReference type="OrthoDB" id="5395931at2"/>
<name>N6WRV5_9GAMM</name>
<dbReference type="RefSeq" id="WP_004582486.1">
    <property type="nucleotide sequence ID" value="NZ_AP028878.1"/>
</dbReference>
<feature type="chain" id="PRO_5004127128" evidence="2">
    <location>
        <begin position="22"/>
        <end position="168"/>
    </location>
</feature>
<evidence type="ECO:0000256" key="1">
    <source>
        <dbReference type="SAM" id="Coils"/>
    </source>
</evidence>
<dbReference type="EMBL" id="APLQ01000014">
    <property type="protein sequence ID" value="ENO14266.1"/>
    <property type="molecule type" value="Genomic_DNA"/>
</dbReference>
<accession>N6WRV5</accession>
<dbReference type="AlphaFoldDB" id="N6WRV5"/>
<dbReference type="eggNOG" id="ENOG5032REP">
    <property type="taxonomic scope" value="Bacteria"/>
</dbReference>
<keyword evidence="2" id="KW-0732">Signal</keyword>
<gene>
    <name evidence="3" type="ORF">J057_22770</name>
</gene>
<feature type="coiled-coil region" evidence="1">
    <location>
        <begin position="21"/>
        <end position="48"/>
    </location>
</feature>
<dbReference type="PATRIC" id="fig|626887.3.peg.4555"/>